<evidence type="ECO:0000313" key="2">
    <source>
        <dbReference type="Proteomes" id="UP000199598"/>
    </source>
</evidence>
<dbReference type="Proteomes" id="UP000199598">
    <property type="component" value="Unassembled WGS sequence"/>
</dbReference>
<keyword evidence="2" id="KW-1185">Reference proteome</keyword>
<protein>
    <submittedName>
        <fullName evidence="1">Uncharacterized protein</fullName>
    </submittedName>
</protein>
<proteinExistence type="predicted"/>
<dbReference type="EMBL" id="FOSK01000010">
    <property type="protein sequence ID" value="SFK84072.1"/>
    <property type="molecule type" value="Genomic_DNA"/>
</dbReference>
<name>A0A1I4CS52_9HYPH</name>
<sequence length="183" mass="20563">MQTIKFGYPDSNEQLDIGIAYHEKAFEFSFQDHESLKQYLDFCKENGTGSDPLPCCFEKDNESLYIDFFARIAPHPEYGFESATTVVSCTKQLEGSMIRGNVNDALIIAYGTHLSIGLVIRGKCIGKVFALEDIKPLVLDDDMDDIPSDIEGITKLGDSFEEFIDALTADEDDIEEWKEDHGE</sequence>
<accession>A0A1I4CS52</accession>
<dbReference type="RefSeq" id="WP_093521579.1">
    <property type="nucleotide sequence ID" value="NZ_FOSK01000010.1"/>
</dbReference>
<gene>
    <name evidence="1" type="ORF">SAMN04488518_1105</name>
</gene>
<reference evidence="1 2" key="1">
    <citation type="submission" date="2016-10" db="EMBL/GenBank/DDBJ databases">
        <authorList>
            <person name="Varghese N."/>
            <person name="Submissions S."/>
        </authorList>
    </citation>
    <scope>NUCLEOTIDE SEQUENCE [LARGE SCALE GENOMIC DNA]</scope>
    <source>
        <strain evidence="1 2">DSM 16392</strain>
    </source>
</reference>
<comment type="caution">
    <text evidence="1">The sequence shown here is derived from an EMBL/GenBank/DDBJ whole genome shotgun (WGS) entry which is preliminary data.</text>
</comment>
<organism evidence="1 2">
    <name type="scientific">Pseudovibrio ascidiaceicola</name>
    <dbReference type="NCBI Taxonomy" id="285279"/>
    <lineage>
        <taxon>Bacteria</taxon>
        <taxon>Pseudomonadati</taxon>
        <taxon>Pseudomonadota</taxon>
        <taxon>Alphaproteobacteria</taxon>
        <taxon>Hyphomicrobiales</taxon>
        <taxon>Stappiaceae</taxon>
        <taxon>Pseudovibrio</taxon>
    </lineage>
</organism>
<evidence type="ECO:0000313" key="1">
    <source>
        <dbReference type="EMBL" id="SFK84072.1"/>
    </source>
</evidence>